<dbReference type="EMBL" id="JBHRZI010000015">
    <property type="protein sequence ID" value="MFC3893670.1"/>
    <property type="molecule type" value="Genomic_DNA"/>
</dbReference>
<feature type="compositionally biased region" description="Basic and acidic residues" evidence="1">
    <location>
        <begin position="32"/>
        <end position="44"/>
    </location>
</feature>
<feature type="compositionally biased region" description="Polar residues" evidence="1">
    <location>
        <begin position="46"/>
        <end position="55"/>
    </location>
</feature>
<evidence type="ECO:0000313" key="2">
    <source>
        <dbReference type="EMBL" id="MFC3893670.1"/>
    </source>
</evidence>
<keyword evidence="3" id="KW-1185">Reference proteome</keyword>
<reference evidence="3" key="1">
    <citation type="journal article" date="2019" name="Int. J. Syst. Evol. Microbiol.">
        <title>The Global Catalogue of Microorganisms (GCM) 10K type strain sequencing project: providing services to taxonomists for standard genome sequencing and annotation.</title>
        <authorList>
            <consortium name="The Broad Institute Genomics Platform"/>
            <consortium name="The Broad Institute Genome Sequencing Center for Infectious Disease"/>
            <person name="Wu L."/>
            <person name="Ma J."/>
        </authorList>
    </citation>
    <scope>NUCLEOTIDE SEQUENCE [LARGE SCALE GENOMIC DNA]</scope>
    <source>
        <strain evidence="3">CGMCC 4.7405</strain>
    </source>
</reference>
<dbReference type="RefSeq" id="WP_382374381.1">
    <property type="nucleotide sequence ID" value="NZ_JBHRZI010000015.1"/>
</dbReference>
<evidence type="ECO:0000256" key="1">
    <source>
        <dbReference type="SAM" id="MobiDB-lite"/>
    </source>
</evidence>
<dbReference type="Proteomes" id="UP001595690">
    <property type="component" value="Unassembled WGS sequence"/>
</dbReference>
<organism evidence="2 3">
    <name type="scientific">Lentzea rhizosphaerae</name>
    <dbReference type="NCBI Taxonomy" id="2041025"/>
    <lineage>
        <taxon>Bacteria</taxon>
        <taxon>Bacillati</taxon>
        <taxon>Actinomycetota</taxon>
        <taxon>Actinomycetes</taxon>
        <taxon>Pseudonocardiales</taxon>
        <taxon>Pseudonocardiaceae</taxon>
        <taxon>Lentzea</taxon>
    </lineage>
</organism>
<evidence type="ECO:0000313" key="3">
    <source>
        <dbReference type="Proteomes" id="UP001595690"/>
    </source>
</evidence>
<proteinExistence type="predicted"/>
<comment type="caution">
    <text evidence="2">The sequence shown here is derived from an EMBL/GenBank/DDBJ whole genome shotgun (WGS) entry which is preliminary data.</text>
</comment>
<feature type="region of interest" description="Disordered" evidence="1">
    <location>
        <begin position="24"/>
        <end position="55"/>
    </location>
</feature>
<sequence>MLEIEPLDDAELMGCAGVLIAAEPVDAPAPAGERRLRDREELGRIDTTTDAANSP</sequence>
<gene>
    <name evidence="2" type="ORF">ACFOWZ_19520</name>
</gene>
<protein>
    <submittedName>
        <fullName evidence="2">Uncharacterized protein</fullName>
    </submittedName>
</protein>
<accession>A0ABV8BW57</accession>
<name>A0ABV8BW57_9PSEU</name>